<proteinExistence type="inferred from homology"/>
<sequence length="447" mass="51301">MIRFTVQDDQWIATRFISEHNHKLASPSKRHLLRSARPIPVVKDEATASFAWLFKSFLQSMGSQPLKNIITDQDYAISKAIGEIFLDSCHTLCLWHISKNTPSHLGLYTCREKWSTAFSTDIFSSQIKSFQRAEDTNNVLHGISKATTSLSEFFIEFENLVARWHSSEAEKNFQCRNGSITCAIKNCGILSHASKVYTYEIYKCFEKEFLDGVLLIWREVAQNDTTYTFEVMMDEKSSRVRIVHFNIATIEIHCTCKKFSFCGYLCSHALRILSVKNVKKISDRYISQRWTKDVKKDMYGGNVAEFSQKYNTKAEVVFRNLIIRFAYDLIIKSQENEKTRQFCQKILYEGDMEVEKELTKLFVSKNNELKENETNARAVIQSSHSFNDDASKQYLCISMSKSNAIFQHEVGRIQPRFVPSNLGLVENNGAPVLILLGRAGTLIDVGL</sequence>
<dbReference type="PROSITE" id="PS50966">
    <property type="entry name" value="ZF_SWIM"/>
    <property type="match status" value="1"/>
</dbReference>
<organism evidence="8 9">
    <name type="scientific">Gossypium stocksii</name>
    <dbReference type="NCBI Taxonomy" id="47602"/>
    <lineage>
        <taxon>Eukaryota</taxon>
        <taxon>Viridiplantae</taxon>
        <taxon>Streptophyta</taxon>
        <taxon>Embryophyta</taxon>
        <taxon>Tracheophyta</taxon>
        <taxon>Spermatophyta</taxon>
        <taxon>Magnoliopsida</taxon>
        <taxon>eudicotyledons</taxon>
        <taxon>Gunneridae</taxon>
        <taxon>Pentapetalae</taxon>
        <taxon>rosids</taxon>
        <taxon>malvids</taxon>
        <taxon>Malvales</taxon>
        <taxon>Malvaceae</taxon>
        <taxon>Malvoideae</taxon>
        <taxon>Gossypium</taxon>
    </lineage>
</organism>
<dbReference type="AlphaFoldDB" id="A0A9D3ZG50"/>
<dbReference type="GO" id="GO:0006355">
    <property type="term" value="P:regulation of DNA-templated transcription"/>
    <property type="evidence" value="ECO:0007669"/>
    <property type="project" value="UniProtKB-UniRule"/>
</dbReference>
<evidence type="ECO:0000256" key="4">
    <source>
        <dbReference type="ARBA" id="ARBA00022833"/>
    </source>
</evidence>
<keyword evidence="9" id="KW-1185">Reference proteome</keyword>
<evidence type="ECO:0000256" key="3">
    <source>
        <dbReference type="ARBA" id="ARBA00022771"/>
    </source>
</evidence>
<feature type="domain" description="SWIM-type" evidence="7">
    <location>
        <begin position="229"/>
        <end position="277"/>
    </location>
</feature>
<keyword evidence="3 5" id="KW-0863">Zinc-finger</keyword>
<evidence type="ECO:0000256" key="6">
    <source>
        <dbReference type="RuleBase" id="RU367018"/>
    </source>
</evidence>
<comment type="function">
    <text evidence="6">Putative transcription activator involved in regulating light control of development.</text>
</comment>
<protein>
    <recommendedName>
        <fullName evidence="6">Protein FAR1-RELATED SEQUENCE</fullName>
    </recommendedName>
</protein>
<dbReference type="OrthoDB" id="999166at2759"/>
<evidence type="ECO:0000256" key="2">
    <source>
        <dbReference type="ARBA" id="ARBA00022723"/>
    </source>
</evidence>
<gene>
    <name evidence="8" type="ORF">J1N35_044326</name>
</gene>
<accession>A0A9D3ZG50</accession>
<dbReference type="PANTHER" id="PTHR31669:SF302">
    <property type="entry name" value="PROTEIN FAR1-RELATED SEQUENCE"/>
    <property type="match status" value="1"/>
</dbReference>
<keyword evidence="6" id="KW-0539">Nucleus</keyword>
<dbReference type="GO" id="GO:0005634">
    <property type="term" value="C:nucleus"/>
    <property type="evidence" value="ECO:0007669"/>
    <property type="project" value="UniProtKB-SubCell"/>
</dbReference>
<dbReference type="PANTHER" id="PTHR31669">
    <property type="entry name" value="PROTEIN FAR1-RELATED SEQUENCE 10-RELATED"/>
    <property type="match status" value="1"/>
</dbReference>
<reference evidence="8 9" key="1">
    <citation type="journal article" date="2021" name="Plant Biotechnol. J.">
        <title>Multi-omics assisted identification of the key and species-specific regulatory components of drought-tolerant mechanisms in Gossypium stocksii.</title>
        <authorList>
            <person name="Yu D."/>
            <person name="Ke L."/>
            <person name="Zhang D."/>
            <person name="Wu Y."/>
            <person name="Sun Y."/>
            <person name="Mei J."/>
            <person name="Sun J."/>
            <person name="Sun Y."/>
        </authorList>
    </citation>
    <scope>NUCLEOTIDE SEQUENCE [LARGE SCALE GENOMIC DNA]</scope>
    <source>
        <strain evidence="9">cv. E1</strain>
        <tissue evidence="8">Leaf</tissue>
    </source>
</reference>
<comment type="caution">
    <text evidence="8">The sequence shown here is derived from an EMBL/GenBank/DDBJ whole genome shotgun (WGS) entry which is preliminary data.</text>
</comment>
<keyword evidence="2 6" id="KW-0479">Metal-binding</keyword>
<keyword evidence="4 6" id="KW-0862">Zinc</keyword>
<comment type="similarity">
    <text evidence="1 6">Belongs to the FHY3/FAR1 family.</text>
</comment>
<dbReference type="Pfam" id="PF04434">
    <property type="entry name" value="SWIM"/>
    <property type="match status" value="1"/>
</dbReference>
<dbReference type="InterPro" id="IPR031052">
    <property type="entry name" value="FHY3/FAR1"/>
</dbReference>
<evidence type="ECO:0000313" key="9">
    <source>
        <dbReference type="Proteomes" id="UP000828251"/>
    </source>
</evidence>
<dbReference type="InterPro" id="IPR018289">
    <property type="entry name" value="MULE_transposase_dom"/>
</dbReference>
<dbReference type="Pfam" id="PF10551">
    <property type="entry name" value="MULE"/>
    <property type="match status" value="1"/>
</dbReference>
<name>A0A9D3ZG50_9ROSI</name>
<dbReference type="GO" id="GO:0008270">
    <property type="term" value="F:zinc ion binding"/>
    <property type="evidence" value="ECO:0007669"/>
    <property type="project" value="UniProtKB-UniRule"/>
</dbReference>
<dbReference type="InterPro" id="IPR006564">
    <property type="entry name" value="Znf_PMZ"/>
</dbReference>
<dbReference type="Proteomes" id="UP000828251">
    <property type="component" value="Unassembled WGS sequence"/>
</dbReference>
<dbReference type="EMBL" id="JAIQCV010000013">
    <property type="protein sequence ID" value="KAH1032152.1"/>
    <property type="molecule type" value="Genomic_DNA"/>
</dbReference>
<comment type="subcellular location">
    <subcellularLocation>
        <location evidence="6">Nucleus</location>
    </subcellularLocation>
</comment>
<dbReference type="SMART" id="SM00575">
    <property type="entry name" value="ZnF_PMZ"/>
    <property type="match status" value="1"/>
</dbReference>
<evidence type="ECO:0000256" key="1">
    <source>
        <dbReference type="ARBA" id="ARBA00005889"/>
    </source>
</evidence>
<dbReference type="InterPro" id="IPR007527">
    <property type="entry name" value="Znf_SWIM"/>
</dbReference>
<evidence type="ECO:0000259" key="7">
    <source>
        <dbReference type="PROSITE" id="PS50966"/>
    </source>
</evidence>
<evidence type="ECO:0000313" key="8">
    <source>
        <dbReference type="EMBL" id="KAH1032152.1"/>
    </source>
</evidence>
<evidence type="ECO:0000256" key="5">
    <source>
        <dbReference type="PROSITE-ProRule" id="PRU00325"/>
    </source>
</evidence>